<dbReference type="GO" id="GO:0008270">
    <property type="term" value="F:zinc ion binding"/>
    <property type="evidence" value="ECO:0007669"/>
    <property type="project" value="UniProtKB-KW"/>
</dbReference>
<keyword evidence="1" id="KW-0479">Metal-binding</keyword>
<dbReference type="Gene3D" id="3.30.40.10">
    <property type="entry name" value="Zinc/RING finger domain, C3HC4 (zinc finger)"/>
    <property type="match status" value="1"/>
</dbReference>
<keyword evidence="3" id="KW-0862">Zinc</keyword>
<accession>A0A6J8C1P7</accession>
<feature type="region of interest" description="Disordered" evidence="4">
    <location>
        <begin position="233"/>
        <end position="261"/>
    </location>
</feature>
<evidence type="ECO:0000256" key="2">
    <source>
        <dbReference type="ARBA" id="ARBA00022771"/>
    </source>
</evidence>
<dbReference type="Proteomes" id="UP000507470">
    <property type="component" value="Unassembled WGS sequence"/>
</dbReference>
<dbReference type="SUPFAM" id="SSF57903">
    <property type="entry name" value="FYVE/PHD zinc finger"/>
    <property type="match status" value="1"/>
</dbReference>
<keyword evidence="7" id="KW-1185">Reference proteome</keyword>
<evidence type="ECO:0000256" key="4">
    <source>
        <dbReference type="SAM" id="MobiDB-lite"/>
    </source>
</evidence>
<feature type="domain" description="Zinc finger PHD-type" evidence="5">
    <location>
        <begin position="270"/>
        <end position="319"/>
    </location>
</feature>
<evidence type="ECO:0000313" key="6">
    <source>
        <dbReference type="EMBL" id="CAC5390133.1"/>
    </source>
</evidence>
<reference evidence="6 7" key="1">
    <citation type="submission" date="2020-06" db="EMBL/GenBank/DDBJ databases">
        <authorList>
            <person name="Li R."/>
            <person name="Bekaert M."/>
        </authorList>
    </citation>
    <scope>NUCLEOTIDE SEQUENCE [LARGE SCALE GENOMIC DNA]</scope>
    <source>
        <strain evidence="7">wild</strain>
    </source>
</reference>
<dbReference type="EMBL" id="CACVKT020004454">
    <property type="protein sequence ID" value="CAC5390133.1"/>
    <property type="molecule type" value="Genomic_DNA"/>
</dbReference>
<dbReference type="InterPro" id="IPR019787">
    <property type="entry name" value="Znf_PHD-finger"/>
</dbReference>
<organism evidence="6 7">
    <name type="scientific">Mytilus coruscus</name>
    <name type="common">Sea mussel</name>
    <dbReference type="NCBI Taxonomy" id="42192"/>
    <lineage>
        <taxon>Eukaryota</taxon>
        <taxon>Metazoa</taxon>
        <taxon>Spiralia</taxon>
        <taxon>Lophotrochozoa</taxon>
        <taxon>Mollusca</taxon>
        <taxon>Bivalvia</taxon>
        <taxon>Autobranchia</taxon>
        <taxon>Pteriomorphia</taxon>
        <taxon>Mytilida</taxon>
        <taxon>Mytiloidea</taxon>
        <taxon>Mytilidae</taxon>
        <taxon>Mytilinae</taxon>
        <taxon>Mytilus</taxon>
    </lineage>
</organism>
<keyword evidence="2" id="KW-0863">Zinc-finger</keyword>
<evidence type="ECO:0000256" key="3">
    <source>
        <dbReference type="ARBA" id="ARBA00022833"/>
    </source>
</evidence>
<protein>
    <recommendedName>
        <fullName evidence="5">Zinc finger PHD-type domain-containing protein</fullName>
    </recommendedName>
</protein>
<dbReference type="Pfam" id="PF00628">
    <property type="entry name" value="PHD"/>
    <property type="match status" value="1"/>
</dbReference>
<gene>
    <name evidence="6" type="ORF">MCOR_25249</name>
</gene>
<evidence type="ECO:0000256" key="1">
    <source>
        <dbReference type="ARBA" id="ARBA00022723"/>
    </source>
</evidence>
<dbReference type="AlphaFoldDB" id="A0A6J8C1P7"/>
<dbReference type="OrthoDB" id="436852at2759"/>
<name>A0A6J8C1P7_MYTCO</name>
<dbReference type="InterPro" id="IPR011011">
    <property type="entry name" value="Znf_FYVE_PHD"/>
</dbReference>
<dbReference type="SMART" id="SM00249">
    <property type="entry name" value="PHD"/>
    <property type="match status" value="1"/>
</dbReference>
<dbReference type="InterPro" id="IPR001965">
    <property type="entry name" value="Znf_PHD"/>
</dbReference>
<proteinExistence type="predicted"/>
<dbReference type="InterPro" id="IPR013083">
    <property type="entry name" value="Znf_RING/FYVE/PHD"/>
</dbReference>
<sequence>MRTATSKEFISKIGRNLRYFQHTASVEGATFAFESKVSAELIQVHGDWASDAYKLYLQFSLSEKVTVAKAMAKFIPNCSNEEEGVDPVRFCLEIFGWDKRHAGKLYIELSTAAYEVFRTKLKAQLVTASFTNTYHTTQHQNNEERGLQVEDIYKIYKKKADGTYGKQSECTLNSYRTNNSILVNGSDISIFTEQILNPIQEFIQQTQPALDELSQSMAETQKLTITSDCKDQREELEDVNKEERSTTRTQEIDINHKQQDDKQQTKYSYKCPICNEESGNNTIACDECNEWFHYACLKLTEMEVRKIDPSIPYICELWNNETLFRETITNPKIDIDQQSVSNQPLSTYEKVQQHPLGIEEKKESNELCQKTTSI</sequence>
<evidence type="ECO:0000259" key="5">
    <source>
        <dbReference type="SMART" id="SM00249"/>
    </source>
</evidence>
<evidence type="ECO:0000313" key="7">
    <source>
        <dbReference type="Proteomes" id="UP000507470"/>
    </source>
</evidence>